<gene>
    <name evidence="1" type="ORF">J2753_002824</name>
</gene>
<comment type="caution">
    <text evidence="1">The sequence shown here is derived from an EMBL/GenBank/DDBJ whole genome shotgun (WGS) entry which is preliminary data.</text>
</comment>
<dbReference type="AlphaFoldDB" id="A0A8T4H159"/>
<keyword evidence="2" id="KW-1185">Reference proteome</keyword>
<sequence>MADIEVSAVEGVFSDTCVLLRYVLDDDKGKPSEKVLLNDPCQVYVSGKVKAEFESIYRGREHILDGLVDAAEQGNILDYSPSGEVHIGDGNQEWMNRFREEMGQLPESMAVMRMLEKQARLNEGKKRLFEDDDPIVTVTPALGRDATLVGYLEAVTRNDDDAQVIADAVEWNREGGSGVMLTTDEDDILGDEEESDDAAVPVDDDGLPTFEGLFESDRPLPEQINDEIRSWYNEDSTLLFLLPQAFLEQR</sequence>
<dbReference type="Pfam" id="PF26507">
    <property type="entry name" value="DUF8169"/>
    <property type="match status" value="1"/>
</dbReference>
<dbReference type="RefSeq" id="WP_209492644.1">
    <property type="nucleotide sequence ID" value="NZ_JAGGLC010000007.1"/>
</dbReference>
<dbReference type="EMBL" id="JAGGLC010000007">
    <property type="protein sequence ID" value="MBP1988302.1"/>
    <property type="molecule type" value="Genomic_DNA"/>
</dbReference>
<dbReference type="OrthoDB" id="350332at2157"/>
<reference evidence="1" key="1">
    <citation type="submission" date="2021-03" db="EMBL/GenBank/DDBJ databases">
        <title>Genomic Encyclopedia of Type Strains, Phase IV (KMG-IV): sequencing the most valuable type-strain genomes for metagenomic binning, comparative biology and taxonomic classification.</title>
        <authorList>
            <person name="Goeker M."/>
        </authorList>
    </citation>
    <scope>NUCLEOTIDE SEQUENCE</scope>
    <source>
        <strain evidence="1">DSM 26232</strain>
    </source>
</reference>
<evidence type="ECO:0000313" key="1">
    <source>
        <dbReference type="EMBL" id="MBP1988302.1"/>
    </source>
</evidence>
<evidence type="ECO:0000313" key="2">
    <source>
        <dbReference type="Proteomes" id="UP000823736"/>
    </source>
</evidence>
<dbReference type="Proteomes" id="UP000823736">
    <property type="component" value="Unassembled WGS sequence"/>
</dbReference>
<dbReference type="InterPro" id="IPR058482">
    <property type="entry name" value="DUF8169"/>
</dbReference>
<name>A0A8T4H159_9EURY</name>
<organism evidence="1 2">
    <name type="scientific">Halolamina salifodinae</name>
    <dbReference type="NCBI Taxonomy" id="1202767"/>
    <lineage>
        <taxon>Archaea</taxon>
        <taxon>Methanobacteriati</taxon>
        <taxon>Methanobacteriota</taxon>
        <taxon>Stenosarchaea group</taxon>
        <taxon>Halobacteria</taxon>
        <taxon>Halobacteriales</taxon>
        <taxon>Haloferacaceae</taxon>
    </lineage>
</organism>
<accession>A0A8T4H159</accession>
<proteinExistence type="predicted"/>
<protein>
    <submittedName>
        <fullName evidence="1">Uncharacterized protein</fullName>
    </submittedName>
</protein>